<dbReference type="RefSeq" id="WP_145286401.1">
    <property type="nucleotide sequence ID" value="NZ_CP036318.1"/>
</dbReference>
<accession>A0A518IVT3</accession>
<proteinExistence type="predicted"/>
<dbReference type="AlphaFoldDB" id="A0A518IVT3"/>
<dbReference type="InterPro" id="IPR044894">
    <property type="entry name" value="TubC_N_sf"/>
</dbReference>
<evidence type="ECO:0000313" key="2">
    <source>
        <dbReference type="EMBL" id="QDV57202.1"/>
    </source>
</evidence>
<evidence type="ECO:0000259" key="1">
    <source>
        <dbReference type="Pfam" id="PF18563"/>
    </source>
</evidence>
<dbReference type="Proteomes" id="UP000316770">
    <property type="component" value="Chromosome"/>
</dbReference>
<dbReference type="InterPro" id="IPR041464">
    <property type="entry name" value="TubC_N"/>
</dbReference>
<feature type="domain" description="TubC N-terminal docking" evidence="1">
    <location>
        <begin position="5"/>
        <end position="53"/>
    </location>
</feature>
<sequence>MTTETLLADLSTRGVVITVAGDSIELDAPAGVLTDDDVVVLREHKSRVLDSLRSRCRPHNNPENYIKVPDDQRRGWVRSTCKLCGCFIGYRDTNCYTFKRNG</sequence>
<gene>
    <name evidence="2" type="ORF">Mal33_32050</name>
</gene>
<name>A0A518IVT3_9BACT</name>
<dbReference type="EMBL" id="CP036318">
    <property type="protein sequence ID" value="QDV57202.1"/>
    <property type="molecule type" value="Genomic_DNA"/>
</dbReference>
<dbReference type="Gene3D" id="1.10.10.1830">
    <property type="entry name" value="Non-ribosomal peptide synthase, adenylation domain"/>
    <property type="match status" value="1"/>
</dbReference>
<reference evidence="2 3" key="1">
    <citation type="submission" date="2019-02" db="EMBL/GenBank/DDBJ databases">
        <title>Deep-cultivation of Planctomycetes and their phenomic and genomic characterization uncovers novel biology.</title>
        <authorList>
            <person name="Wiegand S."/>
            <person name="Jogler M."/>
            <person name="Boedeker C."/>
            <person name="Pinto D."/>
            <person name="Vollmers J."/>
            <person name="Rivas-Marin E."/>
            <person name="Kohn T."/>
            <person name="Peeters S.H."/>
            <person name="Heuer A."/>
            <person name="Rast P."/>
            <person name="Oberbeckmann S."/>
            <person name="Bunk B."/>
            <person name="Jeske O."/>
            <person name="Meyerdierks A."/>
            <person name="Storesund J.E."/>
            <person name="Kallscheuer N."/>
            <person name="Luecker S."/>
            <person name="Lage O.M."/>
            <person name="Pohl T."/>
            <person name="Merkel B.J."/>
            <person name="Hornburger P."/>
            <person name="Mueller R.-W."/>
            <person name="Bruemmer F."/>
            <person name="Labrenz M."/>
            <person name="Spormann A.M."/>
            <person name="Op den Camp H."/>
            <person name="Overmann J."/>
            <person name="Amann R."/>
            <person name="Jetten M.S.M."/>
            <person name="Mascher T."/>
            <person name="Medema M.H."/>
            <person name="Devos D.P."/>
            <person name="Kaster A.-K."/>
            <person name="Ovreas L."/>
            <person name="Rohde M."/>
            <person name="Galperin M.Y."/>
            <person name="Jogler C."/>
        </authorList>
    </citation>
    <scope>NUCLEOTIDE SEQUENCE [LARGE SCALE GENOMIC DNA]</scope>
    <source>
        <strain evidence="2 3">Mal33</strain>
    </source>
</reference>
<evidence type="ECO:0000313" key="3">
    <source>
        <dbReference type="Proteomes" id="UP000316770"/>
    </source>
</evidence>
<organism evidence="2 3">
    <name type="scientific">Rosistilla oblonga</name>
    <dbReference type="NCBI Taxonomy" id="2527990"/>
    <lineage>
        <taxon>Bacteria</taxon>
        <taxon>Pseudomonadati</taxon>
        <taxon>Planctomycetota</taxon>
        <taxon>Planctomycetia</taxon>
        <taxon>Pirellulales</taxon>
        <taxon>Pirellulaceae</taxon>
        <taxon>Rosistilla</taxon>
    </lineage>
</organism>
<protein>
    <recommendedName>
        <fullName evidence="1">TubC N-terminal docking domain-containing protein</fullName>
    </recommendedName>
</protein>
<dbReference type="Pfam" id="PF18563">
    <property type="entry name" value="TubC_N"/>
    <property type="match status" value="1"/>
</dbReference>
<keyword evidence="3" id="KW-1185">Reference proteome</keyword>